<gene>
    <name evidence="1" type="ORF">LCGC14_1115080</name>
</gene>
<dbReference type="EMBL" id="LAZR01005120">
    <property type="protein sequence ID" value="KKN02695.1"/>
    <property type="molecule type" value="Genomic_DNA"/>
</dbReference>
<reference evidence="1" key="1">
    <citation type="journal article" date="2015" name="Nature">
        <title>Complex archaea that bridge the gap between prokaryotes and eukaryotes.</title>
        <authorList>
            <person name="Spang A."/>
            <person name="Saw J.H."/>
            <person name="Jorgensen S.L."/>
            <person name="Zaremba-Niedzwiedzka K."/>
            <person name="Martijn J."/>
            <person name="Lind A.E."/>
            <person name="van Eijk R."/>
            <person name="Schleper C."/>
            <person name="Guy L."/>
            <person name="Ettema T.J."/>
        </authorList>
    </citation>
    <scope>NUCLEOTIDE SEQUENCE</scope>
</reference>
<comment type="caution">
    <text evidence="1">The sequence shown here is derived from an EMBL/GenBank/DDBJ whole genome shotgun (WGS) entry which is preliminary data.</text>
</comment>
<name>A0A0F9M5J1_9ZZZZ</name>
<sequence length="51" mass="5692">KWEAFNREKPKDWTSLQVKGAKRGLAISHAGVGSHVTCTILMDPNNLIKED</sequence>
<proteinExistence type="predicted"/>
<feature type="non-terminal residue" evidence="1">
    <location>
        <position position="1"/>
    </location>
</feature>
<accession>A0A0F9M5J1</accession>
<protein>
    <submittedName>
        <fullName evidence="1">Uncharacterized protein</fullName>
    </submittedName>
</protein>
<dbReference type="AlphaFoldDB" id="A0A0F9M5J1"/>
<organism evidence="1">
    <name type="scientific">marine sediment metagenome</name>
    <dbReference type="NCBI Taxonomy" id="412755"/>
    <lineage>
        <taxon>unclassified sequences</taxon>
        <taxon>metagenomes</taxon>
        <taxon>ecological metagenomes</taxon>
    </lineage>
</organism>
<evidence type="ECO:0000313" key="1">
    <source>
        <dbReference type="EMBL" id="KKN02695.1"/>
    </source>
</evidence>